<evidence type="ECO:0000259" key="5">
    <source>
        <dbReference type="Pfam" id="PF04542"/>
    </source>
</evidence>
<organism evidence="7 8">
    <name type="scientific">Candidatus Bacteroides intestinavium</name>
    <dbReference type="NCBI Taxonomy" id="2838469"/>
    <lineage>
        <taxon>Bacteria</taxon>
        <taxon>Pseudomonadati</taxon>
        <taxon>Bacteroidota</taxon>
        <taxon>Bacteroidia</taxon>
        <taxon>Bacteroidales</taxon>
        <taxon>Bacteroidaceae</taxon>
        <taxon>Bacteroides</taxon>
    </lineage>
</organism>
<dbReference type="SUPFAM" id="SSF88946">
    <property type="entry name" value="Sigma2 domain of RNA polymerase sigma factors"/>
    <property type="match status" value="1"/>
</dbReference>
<dbReference type="Pfam" id="PF04542">
    <property type="entry name" value="Sigma70_r2"/>
    <property type="match status" value="1"/>
</dbReference>
<feature type="domain" description="RNA polymerase sigma factor 70 region 4 type 2" evidence="6">
    <location>
        <begin position="121"/>
        <end position="173"/>
    </location>
</feature>
<dbReference type="InterPro" id="IPR013324">
    <property type="entry name" value="RNA_pol_sigma_r3/r4-like"/>
</dbReference>
<dbReference type="NCBIfam" id="TIGR02937">
    <property type="entry name" value="sigma70-ECF"/>
    <property type="match status" value="1"/>
</dbReference>
<dbReference type="InterPro" id="IPR039425">
    <property type="entry name" value="RNA_pol_sigma-70-like"/>
</dbReference>
<name>A0A9D2HT40_9BACE</name>
<evidence type="ECO:0000256" key="3">
    <source>
        <dbReference type="ARBA" id="ARBA00023082"/>
    </source>
</evidence>
<dbReference type="PANTHER" id="PTHR43133:SF45">
    <property type="entry name" value="RNA POLYMERASE ECF-TYPE SIGMA FACTOR"/>
    <property type="match status" value="1"/>
</dbReference>
<dbReference type="GO" id="GO:0006352">
    <property type="term" value="P:DNA-templated transcription initiation"/>
    <property type="evidence" value="ECO:0007669"/>
    <property type="project" value="InterPro"/>
</dbReference>
<evidence type="ECO:0000256" key="4">
    <source>
        <dbReference type="ARBA" id="ARBA00023163"/>
    </source>
</evidence>
<dbReference type="InterPro" id="IPR014284">
    <property type="entry name" value="RNA_pol_sigma-70_dom"/>
</dbReference>
<dbReference type="GO" id="GO:0003677">
    <property type="term" value="F:DNA binding"/>
    <property type="evidence" value="ECO:0007669"/>
    <property type="project" value="InterPro"/>
</dbReference>
<dbReference type="PANTHER" id="PTHR43133">
    <property type="entry name" value="RNA POLYMERASE ECF-TYPE SIGMA FACTO"/>
    <property type="match status" value="1"/>
</dbReference>
<dbReference type="InterPro" id="IPR036388">
    <property type="entry name" value="WH-like_DNA-bd_sf"/>
</dbReference>
<dbReference type="Gene3D" id="1.10.10.10">
    <property type="entry name" value="Winged helix-like DNA-binding domain superfamily/Winged helix DNA-binding domain"/>
    <property type="match status" value="1"/>
</dbReference>
<reference evidence="7" key="2">
    <citation type="submission" date="2021-04" db="EMBL/GenBank/DDBJ databases">
        <authorList>
            <person name="Gilroy R."/>
        </authorList>
    </citation>
    <scope>NUCLEOTIDE SEQUENCE</scope>
    <source>
        <strain evidence="7">ChiHecec1B25-7008</strain>
    </source>
</reference>
<dbReference type="InterPro" id="IPR007627">
    <property type="entry name" value="RNA_pol_sigma70_r2"/>
</dbReference>
<evidence type="ECO:0000256" key="2">
    <source>
        <dbReference type="ARBA" id="ARBA00023015"/>
    </source>
</evidence>
<dbReference type="InterPro" id="IPR013325">
    <property type="entry name" value="RNA_pol_sigma_r2"/>
</dbReference>
<evidence type="ECO:0000313" key="7">
    <source>
        <dbReference type="EMBL" id="HJA83562.1"/>
    </source>
</evidence>
<dbReference type="Proteomes" id="UP000823860">
    <property type="component" value="Unassembled WGS sequence"/>
</dbReference>
<dbReference type="GO" id="GO:0016987">
    <property type="term" value="F:sigma factor activity"/>
    <property type="evidence" value="ECO:0007669"/>
    <property type="project" value="UniProtKB-KW"/>
</dbReference>
<comment type="similarity">
    <text evidence="1">Belongs to the sigma-70 factor family. ECF subfamily.</text>
</comment>
<keyword evidence="3" id="KW-0731">Sigma factor</keyword>
<feature type="domain" description="RNA polymerase sigma-70 region 2" evidence="5">
    <location>
        <begin position="24"/>
        <end position="88"/>
    </location>
</feature>
<sequence length="184" mass="21878">MYTDESHIIRRILDGETALYEHFLRAYGEQVFRLIVRVVDNREDAEELTQDVFLKAFEKLPSFRRESSFATWVYAIAYRAALSQARKRTYDEHMMDEHELATLSDTLVDEALDDTTEHRLRLLRKAIPRLAPEEQLLVSLFYREEKSLQEMASITGLKEGNLKVKLHRIRKKLYLLMKEEEEKR</sequence>
<keyword evidence="4" id="KW-0804">Transcription</keyword>
<proteinExistence type="inferred from homology"/>
<evidence type="ECO:0000256" key="1">
    <source>
        <dbReference type="ARBA" id="ARBA00010641"/>
    </source>
</evidence>
<dbReference type="SUPFAM" id="SSF88659">
    <property type="entry name" value="Sigma3 and sigma4 domains of RNA polymerase sigma factors"/>
    <property type="match status" value="1"/>
</dbReference>
<reference evidence="7" key="1">
    <citation type="journal article" date="2021" name="PeerJ">
        <title>Extensive microbial diversity within the chicken gut microbiome revealed by metagenomics and culture.</title>
        <authorList>
            <person name="Gilroy R."/>
            <person name="Ravi A."/>
            <person name="Getino M."/>
            <person name="Pursley I."/>
            <person name="Horton D.L."/>
            <person name="Alikhan N.F."/>
            <person name="Baker D."/>
            <person name="Gharbi K."/>
            <person name="Hall N."/>
            <person name="Watson M."/>
            <person name="Adriaenssens E.M."/>
            <person name="Foster-Nyarko E."/>
            <person name="Jarju S."/>
            <person name="Secka A."/>
            <person name="Antonio M."/>
            <person name="Oren A."/>
            <person name="Chaudhuri R.R."/>
            <person name="La Ragione R."/>
            <person name="Hildebrand F."/>
            <person name="Pallen M.J."/>
        </authorList>
    </citation>
    <scope>NUCLEOTIDE SEQUENCE</scope>
    <source>
        <strain evidence="7">ChiHecec1B25-7008</strain>
    </source>
</reference>
<dbReference type="Pfam" id="PF08281">
    <property type="entry name" value="Sigma70_r4_2"/>
    <property type="match status" value="1"/>
</dbReference>
<gene>
    <name evidence="7" type="ORF">H9785_06315</name>
</gene>
<comment type="caution">
    <text evidence="7">The sequence shown here is derived from an EMBL/GenBank/DDBJ whole genome shotgun (WGS) entry which is preliminary data.</text>
</comment>
<dbReference type="InterPro" id="IPR013249">
    <property type="entry name" value="RNA_pol_sigma70_r4_t2"/>
</dbReference>
<evidence type="ECO:0000259" key="6">
    <source>
        <dbReference type="Pfam" id="PF08281"/>
    </source>
</evidence>
<keyword evidence="2" id="KW-0805">Transcription regulation</keyword>
<protein>
    <submittedName>
        <fullName evidence="7">Sigma-70 family RNA polymerase sigma factor</fullName>
    </submittedName>
</protein>
<dbReference type="AlphaFoldDB" id="A0A9D2HT40"/>
<dbReference type="EMBL" id="DWZE01000071">
    <property type="protein sequence ID" value="HJA83562.1"/>
    <property type="molecule type" value="Genomic_DNA"/>
</dbReference>
<accession>A0A9D2HT40</accession>
<evidence type="ECO:0000313" key="8">
    <source>
        <dbReference type="Proteomes" id="UP000823860"/>
    </source>
</evidence>
<dbReference type="Gene3D" id="1.10.1740.10">
    <property type="match status" value="1"/>
</dbReference>